<protein>
    <recommendedName>
        <fullName evidence="3">Excreted virulence factor EspC (Type VII ESX diderm)</fullName>
    </recommendedName>
</protein>
<sequence>MPKEHEELGVDLYHLWLAGDKFLPAVAAQFEGARRELFASETADQCFRRPTEFHSGDVGPVLGSLTQLRQMLAGVLQDSAENLHAAGDALKLASEVYAETDLRAARELSDLRDDAGKGEF</sequence>
<dbReference type="RefSeq" id="WP_185041913.1">
    <property type="nucleotide sequence ID" value="NZ_BAABFG010000005.1"/>
</dbReference>
<dbReference type="AlphaFoldDB" id="A0A7W7GZX9"/>
<evidence type="ECO:0008006" key="3">
    <source>
        <dbReference type="Google" id="ProtNLM"/>
    </source>
</evidence>
<gene>
    <name evidence="1" type="ORF">BJY16_004885</name>
</gene>
<evidence type="ECO:0000313" key="1">
    <source>
        <dbReference type="EMBL" id="MBB4741426.1"/>
    </source>
</evidence>
<dbReference type="EMBL" id="JACHNB010000001">
    <property type="protein sequence ID" value="MBB4741426.1"/>
    <property type="molecule type" value="Genomic_DNA"/>
</dbReference>
<keyword evidence="2" id="KW-1185">Reference proteome</keyword>
<comment type="caution">
    <text evidence="1">The sequence shown here is derived from an EMBL/GenBank/DDBJ whole genome shotgun (WGS) entry which is preliminary data.</text>
</comment>
<name>A0A7W7GZX9_9ACTN</name>
<evidence type="ECO:0000313" key="2">
    <source>
        <dbReference type="Proteomes" id="UP000546162"/>
    </source>
</evidence>
<dbReference type="Proteomes" id="UP000546162">
    <property type="component" value="Unassembled WGS sequence"/>
</dbReference>
<reference evidence="1 2" key="1">
    <citation type="submission" date="2020-08" db="EMBL/GenBank/DDBJ databases">
        <title>Sequencing the genomes of 1000 actinobacteria strains.</title>
        <authorList>
            <person name="Klenk H.-P."/>
        </authorList>
    </citation>
    <scope>NUCLEOTIDE SEQUENCE [LARGE SCALE GENOMIC DNA]</scope>
    <source>
        <strain evidence="1 2">DSM 45809</strain>
    </source>
</reference>
<accession>A0A7W7GZX9</accession>
<proteinExistence type="predicted"/>
<organism evidence="1 2">
    <name type="scientific">Actinoplanes octamycinicus</name>
    <dbReference type="NCBI Taxonomy" id="135948"/>
    <lineage>
        <taxon>Bacteria</taxon>
        <taxon>Bacillati</taxon>
        <taxon>Actinomycetota</taxon>
        <taxon>Actinomycetes</taxon>
        <taxon>Micromonosporales</taxon>
        <taxon>Micromonosporaceae</taxon>
        <taxon>Actinoplanes</taxon>
    </lineage>
</organism>